<organism evidence="2 3">
    <name type="scientific">Kribbella caucasensis</name>
    <dbReference type="NCBI Taxonomy" id="2512215"/>
    <lineage>
        <taxon>Bacteria</taxon>
        <taxon>Bacillati</taxon>
        <taxon>Actinomycetota</taxon>
        <taxon>Actinomycetes</taxon>
        <taxon>Propionibacteriales</taxon>
        <taxon>Kribbellaceae</taxon>
        <taxon>Kribbella</taxon>
    </lineage>
</organism>
<name>A0A4R6KC32_9ACTN</name>
<evidence type="ECO:0000313" key="3">
    <source>
        <dbReference type="Proteomes" id="UP000295388"/>
    </source>
</evidence>
<evidence type="ECO:0000256" key="1">
    <source>
        <dbReference type="SAM" id="Phobius"/>
    </source>
</evidence>
<evidence type="ECO:0000313" key="2">
    <source>
        <dbReference type="EMBL" id="TDO47822.1"/>
    </source>
</evidence>
<protein>
    <submittedName>
        <fullName evidence="2">Uncharacterized protein</fullName>
    </submittedName>
</protein>
<accession>A0A4R6KC32</accession>
<dbReference type="AlphaFoldDB" id="A0A4R6KC32"/>
<dbReference type="Proteomes" id="UP000295388">
    <property type="component" value="Unassembled WGS sequence"/>
</dbReference>
<reference evidence="2 3" key="1">
    <citation type="submission" date="2019-03" db="EMBL/GenBank/DDBJ databases">
        <title>Genomic Encyclopedia of Type Strains, Phase III (KMG-III): the genomes of soil and plant-associated and newly described type strains.</title>
        <authorList>
            <person name="Whitman W."/>
        </authorList>
    </citation>
    <scope>NUCLEOTIDE SEQUENCE [LARGE SCALE GENOMIC DNA]</scope>
    <source>
        <strain evidence="2 3">VKM Ac-2527</strain>
    </source>
</reference>
<keyword evidence="1" id="KW-1133">Transmembrane helix</keyword>
<feature type="transmembrane region" description="Helical" evidence="1">
    <location>
        <begin position="39"/>
        <end position="57"/>
    </location>
</feature>
<dbReference type="EMBL" id="SNWQ01000008">
    <property type="protein sequence ID" value="TDO47822.1"/>
    <property type="molecule type" value="Genomic_DNA"/>
</dbReference>
<keyword evidence="1" id="KW-0812">Transmembrane</keyword>
<keyword evidence="1" id="KW-0472">Membrane</keyword>
<gene>
    <name evidence="2" type="ORF">EV643_108136</name>
</gene>
<dbReference type="RefSeq" id="WP_166665483.1">
    <property type="nucleotide sequence ID" value="NZ_SNWQ01000008.1"/>
</dbReference>
<comment type="caution">
    <text evidence="2">The sequence shown here is derived from an EMBL/GenBank/DDBJ whole genome shotgun (WGS) entry which is preliminary data.</text>
</comment>
<sequence>MFKLALVLGAGYTGFRLAYQSEDGIHYGKVGDQTLRTGLSLFFAALSAGLTYAALLLP</sequence>
<proteinExistence type="predicted"/>
<keyword evidence="3" id="KW-1185">Reference proteome</keyword>